<dbReference type="Pfam" id="PF19269">
    <property type="entry name" value="Anticodon_2"/>
    <property type="match status" value="1"/>
</dbReference>
<evidence type="ECO:0000259" key="12">
    <source>
        <dbReference type="Pfam" id="PF00749"/>
    </source>
</evidence>
<evidence type="ECO:0000256" key="4">
    <source>
        <dbReference type="ARBA" id="ARBA00012835"/>
    </source>
</evidence>
<keyword evidence="7" id="KW-0547">Nucleotide-binding</keyword>
<dbReference type="Gene3D" id="3.40.50.620">
    <property type="entry name" value="HUPs"/>
    <property type="match status" value="1"/>
</dbReference>
<dbReference type="AlphaFoldDB" id="A0A1W1EEH2"/>
<dbReference type="CDD" id="cd00808">
    <property type="entry name" value="GluRS_core"/>
    <property type="match status" value="1"/>
</dbReference>
<accession>A0A1W1EEH2</accession>
<dbReference type="InterPro" id="IPR033910">
    <property type="entry name" value="GluRS_core"/>
</dbReference>
<dbReference type="InterPro" id="IPR014729">
    <property type="entry name" value="Rossmann-like_a/b/a_fold"/>
</dbReference>
<dbReference type="InterPro" id="IPR008925">
    <property type="entry name" value="aa_tRNA-synth_I_cd-bd_sf"/>
</dbReference>
<dbReference type="PROSITE" id="PS00178">
    <property type="entry name" value="AA_TRNA_LIGASE_I"/>
    <property type="match status" value="1"/>
</dbReference>
<evidence type="ECO:0000313" key="14">
    <source>
        <dbReference type="EMBL" id="SFZ98424.1"/>
    </source>
</evidence>
<dbReference type="GO" id="GO:0005524">
    <property type="term" value="F:ATP binding"/>
    <property type="evidence" value="ECO:0007669"/>
    <property type="project" value="UniProtKB-KW"/>
</dbReference>
<reference evidence="14" key="1">
    <citation type="submission" date="2016-10" db="EMBL/GenBank/DDBJ databases">
        <authorList>
            <person name="de Groot N.N."/>
        </authorList>
    </citation>
    <scope>NUCLEOTIDE SEQUENCE</scope>
</reference>
<feature type="domain" description="Aminoacyl-tRNA synthetase class I anticodon-binding" evidence="13">
    <location>
        <begin position="318"/>
        <end position="455"/>
    </location>
</feature>
<dbReference type="NCBIfam" id="TIGR00464">
    <property type="entry name" value="gltX_bact"/>
    <property type="match status" value="1"/>
</dbReference>
<protein>
    <recommendedName>
        <fullName evidence="4">glutamate--tRNA ligase</fullName>
        <ecNumber evidence="4">6.1.1.17</ecNumber>
    </recommendedName>
    <alternativeName>
        <fullName evidence="11">Glutamyl-tRNA synthetase</fullName>
    </alternativeName>
</protein>
<dbReference type="Gene3D" id="1.10.10.350">
    <property type="match status" value="1"/>
</dbReference>
<evidence type="ECO:0000256" key="8">
    <source>
        <dbReference type="ARBA" id="ARBA00022840"/>
    </source>
</evidence>
<dbReference type="GO" id="GO:0000049">
    <property type="term" value="F:tRNA binding"/>
    <property type="evidence" value="ECO:0007669"/>
    <property type="project" value="InterPro"/>
</dbReference>
<comment type="subcellular location">
    <subcellularLocation>
        <location evidence="1">Cytoplasm</location>
    </subcellularLocation>
</comment>
<organism evidence="14">
    <name type="scientific">hydrothermal vent metagenome</name>
    <dbReference type="NCBI Taxonomy" id="652676"/>
    <lineage>
        <taxon>unclassified sequences</taxon>
        <taxon>metagenomes</taxon>
        <taxon>ecological metagenomes</taxon>
    </lineage>
</organism>
<dbReference type="FunFam" id="3.40.50.620:FF:000007">
    <property type="entry name" value="Glutamate--tRNA ligase"/>
    <property type="match status" value="1"/>
</dbReference>
<dbReference type="PANTHER" id="PTHR43311">
    <property type="entry name" value="GLUTAMATE--TRNA LIGASE"/>
    <property type="match status" value="1"/>
</dbReference>
<keyword evidence="6 14" id="KW-0436">Ligase</keyword>
<proteinExistence type="inferred from homology"/>
<keyword evidence="9" id="KW-0648">Protein biosynthesis</keyword>
<evidence type="ECO:0000256" key="2">
    <source>
        <dbReference type="ARBA" id="ARBA00007894"/>
    </source>
</evidence>
<evidence type="ECO:0000256" key="5">
    <source>
        <dbReference type="ARBA" id="ARBA00022490"/>
    </source>
</evidence>
<evidence type="ECO:0000256" key="1">
    <source>
        <dbReference type="ARBA" id="ARBA00004496"/>
    </source>
</evidence>
<dbReference type="GO" id="GO:0006424">
    <property type="term" value="P:glutamyl-tRNA aminoacylation"/>
    <property type="evidence" value="ECO:0007669"/>
    <property type="project" value="InterPro"/>
</dbReference>
<evidence type="ECO:0000256" key="3">
    <source>
        <dbReference type="ARBA" id="ARBA00011245"/>
    </source>
</evidence>
<gene>
    <name evidence="14" type="ORF">MNB_SV-5-1046</name>
</gene>
<keyword evidence="10 14" id="KW-0030">Aminoacyl-tRNA synthetase</keyword>
<name>A0A1W1EEH2_9ZZZZ</name>
<evidence type="ECO:0000256" key="6">
    <source>
        <dbReference type="ARBA" id="ARBA00022598"/>
    </source>
</evidence>
<evidence type="ECO:0000259" key="13">
    <source>
        <dbReference type="Pfam" id="PF19269"/>
    </source>
</evidence>
<dbReference type="GO" id="GO:0008270">
    <property type="term" value="F:zinc ion binding"/>
    <property type="evidence" value="ECO:0007669"/>
    <property type="project" value="InterPro"/>
</dbReference>
<dbReference type="PANTHER" id="PTHR43311:SF2">
    <property type="entry name" value="GLUTAMATE--TRNA LIGASE, MITOCHONDRIAL-RELATED"/>
    <property type="match status" value="1"/>
</dbReference>
<evidence type="ECO:0000256" key="11">
    <source>
        <dbReference type="ARBA" id="ARBA00030865"/>
    </source>
</evidence>
<dbReference type="InterPro" id="IPR004527">
    <property type="entry name" value="Glu-tRNA-ligase_bac/mito"/>
</dbReference>
<dbReference type="InterPro" id="IPR001412">
    <property type="entry name" value="aa-tRNA-synth_I_CS"/>
</dbReference>
<keyword evidence="5" id="KW-0963">Cytoplasm</keyword>
<dbReference type="GO" id="GO:0004818">
    <property type="term" value="F:glutamate-tRNA ligase activity"/>
    <property type="evidence" value="ECO:0007669"/>
    <property type="project" value="UniProtKB-EC"/>
</dbReference>
<dbReference type="SUPFAM" id="SSF52374">
    <property type="entry name" value="Nucleotidylyl transferase"/>
    <property type="match status" value="1"/>
</dbReference>
<evidence type="ECO:0000256" key="10">
    <source>
        <dbReference type="ARBA" id="ARBA00023146"/>
    </source>
</evidence>
<dbReference type="PRINTS" id="PR00987">
    <property type="entry name" value="TRNASYNTHGLU"/>
</dbReference>
<dbReference type="InterPro" id="IPR045462">
    <property type="entry name" value="aa-tRNA-synth_I_cd-bd"/>
</dbReference>
<feature type="domain" description="Glutamyl/glutaminyl-tRNA synthetase class Ib catalytic" evidence="12">
    <location>
        <begin position="3"/>
        <end position="304"/>
    </location>
</feature>
<dbReference type="SUPFAM" id="SSF48163">
    <property type="entry name" value="An anticodon-binding domain of class I aminoacyl-tRNA synthetases"/>
    <property type="match status" value="1"/>
</dbReference>
<dbReference type="GO" id="GO:0005829">
    <property type="term" value="C:cytosol"/>
    <property type="evidence" value="ECO:0007669"/>
    <property type="project" value="TreeGrafter"/>
</dbReference>
<dbReference type="InterPro" id="IPR049940">
    <property type="entry name" value="GluQ/Sye"/>
</dbReference>
<evidence type="ECO:0000256" key="9">
    <source>
        <dbReference type="ARBA" id="ARBA00022917"/>
    </source>
</evidence>
<dbReference type="HAMAP" id="MF_00022">
    <property type="entry name" value="Glu_tRNA_synth_type1"/>
    <property type="match status" value="1"/>
</dbReference>
<dbReference type="InterPro" id="IPR000924">
    <property type="entry name" value="Glu/Gln-tRNA-synth"/>
</dbReference>
<evidence type="ECO:0000256" key="7">
    <source>
        <dbReference type="ARBA" id="ARBA00022741"/>
    </source>
</evidence>
<sequence>MTVTRFAPSPTGYLHIGGLRTALFSWLTAQHNKGKFLLRIEDTDMARNSEEAKDAILKAFDWVGMSHDGDVVYQSKRFDLYKKYIDQLLLEGKAYKCYMSKDELAALREEQIEKKERTRYDGRYRDFKGTPPAGVDPVIRIKAPQEGTITFNDGVKGEINIAASEVDDFVIARADGSPTYNFVVAIDDALMGMTDVIRGDDHLYNTPKQIVVYNALGFDIPKFYHVAMINNEQGKKLSKRDGATDVMDYKAMGYLPEALLNFLVRLGWSNGDQEIFSISEMIELFDPNNINKSSSNYNLDKLLWLNSHYIKEASDEKLINLLKDFGVNLDGNEKASLILSATKERGKTLVELAEQIKLIVNAPTAYDEKAAKKAFKGDAKEILNTFADMLTLASPTTKEAYHSVMEKIVEEKEIGFGKIGMPLRVALMGSMTGSGMDEIMAILGVDETISRIEKAVETMV</sequence>
<dbReference type="Pfam" id="PF00749">
    <property type="entry name" value="tRNA-synt_1c"/>
    <property type="match status" value="1"/>
</dbReference>
<comment type="subunit">
    <text evidence="3">Monomer.</text>
</comment>
<dbReference type="EMBL" id="FPKX01000048">
    <property type="protein sequence ID" value="SFZ98424.1"/>
    <property type="molecule type" value="Genomic_DNA"/>
</dbReference>
<dbReference type="EC" id="6.1.1.17" evidence="4"/>
<dbReference type="InterPro" id="IPR020058">
    <property type="entry name" value="Glu/Gln-tRNA-synth_Ib_cat-dom"/>
</dbReference>
<dbReference type="InterPro" id="IPR020751">
    <property type="entry name" value="aa-tRNA-synth_I_codon-bd_sub2"/>
</dbReference>
<comment type="similarity">
    <text evidence="2">Belongs to the class-I aminoacyl-tRNA synthetase family. Glutamate--tRNA ligase type 1 subfamily.</text>
</comment>
<keyword evidence="8" id="KW-0067">ATP-binding</keyword>